<name>A0A8B9MYK0_9AVES</name>
<evidence type="ECO:0000313" key="2">
    <source>
        <dbReference type="Ensembl" id="ENSANIP00000014746.1"/>
    </source>
</evidence>
<dbReference type="PANTHER" id="PTHR24023">
    <property type="entry name" value="COLLAGEN ALPHA"/>
    <property type="match status" value="1"/>
</dbReference>
<dbReference type="InterPro" id="IPR050149">
    <property type="entry name" value="Collagen_superfamily"/>
</dbReference>
<reference evidence="2" key="2">
    <citation type="submission" date="2025-09" db="UniProtKB">
        <authorList>
            <consortium name="Ensembl"/>
        </authorList>
    </citation>
    <scope>IDENTIFICATION</scope>
</reference>
<keyword evidence="3" id="KW-1185">Reference proteome</keyword>
<dbReference type="GO" id="GO:0030198">
    <property type="term" value="P:extracellular matrix organization"/>
    <property type="evidence" value="ECO:0007669"/>
    <property type="project" value="TreeGrafter"/>
</dbReference>
<dbReference type="GO" id="GO:0030020">
    <property type="term" value="F:extracellular matrix structural constituent conferring tensile strength"/>
    <property type="evidence" value="ECO:0007669"/>
    <property type="project" value="TreeGrafter"/>
</dbReference>
<evidence type="ECO:0000313" key="3">
    <source>
        <dbReference type="Proteomes" id="UP000694541"/>
    </source>
</evidence>
<feature type="compositionally biased region" description="Low complexity" evidence="1">
    <location>
        <begin position="251"/>
        <end position="263"/>
    </location>
</feature>
<feature type="region of interest" description="Disordered" evidence="1">
    <location>
        <begin position="405"/>
        <end position="429"/>
    </location>
</feature>
<dbReference type="GO" id="GO:0005044">
    <property type="term" value="F:scavenger receptor activity"/>
    <property type="evidence" value="ECO:0007669"/>
    <property type="project" value="InterPro"/>
</dbReference>
<reference evidence="2" key="1">
    <citation type="submission" date="2025-08" db="UniProtKB">
        <authorList>
            <consortium name="Ensembl"/>
        </authorList>
    </citation>
    <scope>IDENTIFICATION</scope>
</reference>
<dbReference type="Ensembl" id="ENSANIT00000015258.1">
    <property type="protein sequence ID" value="ENSANIP00000014746.1"/>
    <property type="gene ID" value="ENSANIG00000010032.1"/>
</dbReference>
<protein>
    <submittedName>
        <fullName evidence="2">Scavenger receptor class A member 5</fullName>
    </submittedName>
</protein>
<feature type="region of interest" description="Disordered" evidence="1">
    <location>
        <begin position="232"/>
        <end position="312"/>
    </location>
</feature>
<dbReference type="PANTHER" id="PTHR24023:SF1112">
    <property type="entry name" value="COL_CUTICLE_N DOMAIN-CONTAINING PROTEIN-RELATED"/>
    <property type="match status" value="1"/>
</dbReference>
<dbReference type="Proteomes" id="UP000694541">
    <property type="component" value="Unplaced"/>
</dbReference>
<dbReference type="GO" id="GO:0005615">
    <property type="term" value="C:extracellular space"/>
    <property type="evidence" value="ECO:0007669"/>
    <property type="project" value="TreeGrafter"/>
</dbReference>
<evidence type="ECO:0000256" key="1">
    <source>
        <dbReference type="SAM" id="MobiDB-lite"/>
    </source>
</evidence>
<dbReference type="GO" id="GO:0006898">
    <property type="term" value="P:receptor-mediated endocytosis"/>
    <property type="evidence" value="ECO:0007669"/>
    <property type="project" value="InterPro"/>
</dbReference>
<dbReference type="GO" id="GO:0016020">
    <property type="term" value="C:membrane"/>
    <property type="evidence" value="ECO:0007669"/>
    <property type="project" value="InterPro"/>
</dbReference>
<accession>A0A8B9MYK0</accession>
<dbReference type="GO" id="GO:0031012">
    <property type="term" value="C:extracellular matrix"/>
    <property type="evidence" value="ECO:0007669"/>
    <property type="project" value="TreeGrafter"/>
</dbReference>
<proteinExistence type="predicted"/>
<dbReference type="PRINTS" id="PR01408">
    <property type="entry name" value="MACSCAVRCPTR"/>
</dbReference>
<dbReference type="AlphaFoldDB" id="A0A8B9MYK0"/>
<dbReference type="InterPro" id="IPR003543">
    <property type="entry name" value="SR-AI/II"/>
</dbReference>
<feature type="compositionally biased region" description="Basic and acidic residues" evidence="1">
    <location>
        <begin position="293"/>
        <end position="306"/>
    </location>
</feature>
<organism evidence="2 3">
    <name type="scientific">Accipiter nisus</name>
    <name type="common">Eurasian sparrowhawk</name>
    <dbReference type="NCBI Taxonomy" id="211598"/>
    <lineage>
        <taxon>Eukaryota</taxon>
        <taxon>Metazoa</taxon>
        <taxon>Chordata</taxon>
        <taxon>Craniata</taxon>
        <taxon>Vertebrata</taxon>
        <taxon>Euteleostomi</taxon>
        <taxon>Archelosauria</taxon>
        <taxon>Archosauria</taxon>
        <taxon>Dinosauria</taxon>
        <taxon>Saurischia</taxon>
        <taxon>Theropoda</taxon>
        <taxon>Coelurosauria</taxon>
        <taxon>Aves</taxon>
        <taxon>Neognathae</taxon>
        <taxon>Neoaves</taxon>
        <taxon>Telluraves</taxon>
        <taxon>Accipitrimorphae</taxon>
        <taxon>Accipitriformes</taxon>
        <taxon>Accipitridae</taxon>
        <taxon>Accipitrinae</taxon>
        <taxon>Accipiter</taxon>
    </lineage>
</organism>
<dbReference type="InterPro" id="IPR008160">
    <property type="entry name" value="Collagen"/>
</dbReference>
<sequence>MSHSSPSLAVSRPQTSPEDLKVLMGNVNRLNESFRDMQLKLLHLPVKGDVLDHIWRLQDLLQNHSDSLFLMTGSLQKLEGLLWSLQTQASQTDKAVSNLWDSLTQQSDAAQQEMYKLSVEGNSSRLLLQHHDHLLSHLGSRVESLSDQVTTVSGAVDTMNRTFSYDVNIHHTRIQDLQVLISNATEDARQMRLIHIAMEEQLKHELAILNNVTEDLRLKDWEHSVALKNISVIRGPPGPKGDQGNEGMEGEPGLPGLPGLRGLPGERGPPGPRGLKGDQGDLGPPGPVGMRGFKGDRGPKGEKGDRGGSTGRRSLAVVSPVLRAWFRWCLEGLGAYGGNKCLLQSGHESSGHCWDEAAKPRAWVSLPEQGGASREVGEMSAVCKDRGCSRKVVVMLRQSQAGEASCSAAPGTLGGTRPRPGSWGWTEDA</sequence>
<dbReference type="Pfam" id="PF01391">
    <property type="entry name" value="Collagen"/>
    <property type="match status" value="1"/>
</dbReference>